<dbReference type="OrthoDB" id="6111338at2759"/>
<proteinExistence type="predicted"/>
<keyword evidence="3" id="KW-1185">Reference proteome</keyword>
<evidence type="ECO:0000256" key="1">
    <source>
        <dbReference type="SAM" id="MobiDB-lite"/>
    </source>
</evidence>
<accession>A0A3M0JKS1</accession>
<evidence type="ECO:0000313" key="2">
    <source>
        <dbReference type="EMBL" id="RMC01295.1"/>
    </source>
</evidence>
<feature type="compositionally biased region" description="Acidic residues" evidence="1">
    <location>
        <begin position="8"/>
        <end position="32"/>
    </location>
</feature>
<sequence length="151" mass="16210">MAWAGDGNLEDILESGSSQEEEEEEEEGDEEAAPGQHPPLDPVPDDVEAQLVQLEEASQALLAELAALDTEVELEQRCRQRAQEFTAQVGTGQVPTSVPSWGQTAGTTLGARPAWGNPKSGILGFWDSGGAENARMERLSLARTPEVTPER</sequence>
<feature type="region of interest" description="Disordered" evidence="1">
    <location>
        <begin position="1"/>
        <end position="47"/>
    </location>
</feature>
<protein>
    <recommendedName>
        <fullName evidence="4">Shootin-1</fullName>
    </recommendedName>
</protein>
<dbReference type="Proteomes" id="UP000269221">
    <property type="component" value="Unassembled WGS sequence"/>
</dbReference>
<evidence type="ECO:0008006" key="4">
    <source>
        <dbReference type="Google" id="ProtNLM"/>
    </source>
</evidence>
<feature type="region of interest" description="Disordered" evidence="1">
    <location>
        <begin position="90"/>
        <end position="116"/>
    </location>
</feature>
<evidence type="ECO:0000313" key="3">
    <source>
        <dbReference type="Proteomes" id="UP000269221"/>
    </source>
</evidence>
<name>A0A3M0JKS1_HIRRU</name>
<gene>
    <name evidence="2" type="ORF">DUI87_22083</name>
</gene>
<organism evidence="2 3">
    <name type="scientific">Hirundo rustica rustica</name>
    <dbReference type="NCBI Taxonomy" id="333673"/>
    <lineage>
        <taxon>Eukaryota</taxon>
        <taxon>Metazoa</taxon>
        <taxon>Chordata</taxon>
        <taxon>Craniata</taxon>
        <taxon>Vertebrata</taxon>
        <taxon>Euteleostomi</taxon>
        <taxon>Archelosauria</taxon>
        <taxon>Archosauria</taxon>
        <taxon>Dinosauria</taxon>
        <taxon>Saurischia</taxon>
        <taxon>Theropoda</taxon>
        <taxon>Coelurosauria</taxon>
        <taxon>Aves</taxon>
        <taxon>Neognathae</taxon>
        <taxon>Neoaves</taxon>
        <taxon>Telluraves</taxon>
        <taxon>Australaves</taxon>
        <taxon>Passeriformes</taxon>
        <taxon>Sylvioidea</taxon>
        <taxon>Hirundinidae</taxon>
        <taxon>Hirundo</taxon>
    </lineage>
</organism>
<feature type="compositionally biased region" description="Polar residues" evidence="1">
    <location>
        <begin position="90"/>
        <end position="107"/>
    </location>
</feature>
<reference evidence="2 3" key="1">
    <citation type="submission" date="2018-07" db="EMBL/GenBank/DDBJ databases">
        <title>A high quality draft genome assembly of the barn swallow (H. rustica rustica).</title>
        <authorList>
            <person name="Formenti G."/>
            <person name="Chiara M."/>
            <person name="Poveda L."/>
            <person name="Francoijs K.-J."/>
            <person name="Bonisoli-Alquati A."/>
            <person name="Canova L."/>
            <person name="Gianfranceschi L."/>
            <person name="Horner D.S."/>
            <person name="Saino N."/>
        </authorList>
    </citation>
    <scope>NUCLEOTIDE SEQUENCE [LARGE SCALE GENOMIC DNA]</scope>
    <source>
        <strain evidence="2">Chelidonia</strain>
        <tissue evidence="2">Blood</tissue>
    </source>
</reference>
<dbReference type="AlphaFoldDB" id="A0A3M0JKS1"/>
<dbReference type="STRING" id="333673.A0A3M0JKS1"/>
<dbReference type="EMBL" id="QRBI01000138">
    <property type="protein sequence ID" value="RMC01295.1"/>
    <property type="molecule type" value="Genomic_DNA"/>
</dbReference>
<comment type="caution">
    <text evidence="2">The sequence shown here is derived from an EMBL/GenBank/DDBJ whole genome shotgun (WGS) entry which is preliminary data.</text>
</comment>